<dbReference type="PROSITE" id="PS51819">
    <property type="entry name" value="VOC"/>
    <property type="match status" value="1"/>
</dbReference>
<dbReference type="InterPro" id="IPR029068">
    <property type="entry name" value="Glyas_Bleomycin-R_OHBP_Dase"/>
</dbReference>
<gene>
    <name evidence="2" type="ORF">HZF24_09370</name>
</gene>
<evidence type="ECO:0000313" key="2">
    <source>
        <dbReference type="EMBL" id="NYB74341.1"/>
    </source>
</evidence>
<proteinExistence type="predicted"/>
<dbReference type="Proteomes" id="UP000611629">
    <property type="component" value="Unassembled WGS sequence"/>
</dbReference>
<dbReference type="InterPro" id="IPR037523">
    <property type="entry name" value="VOC_core"/>
</dbReference>
<accession>A0A974BK45</accession>
<dbReference type="SUPFAM" id="SSF54593">
    <property type="entry name" value="Glyoxalase/Bleomycin resistance protein/Dihydroxybiphenyl dioxygenase"/>
    <property type="match status" value="1"/>
</dbReference>
<name>A0A974BK45_SEDHY</name>
<evidence type="ECO:0000259" key="1">
    <source>
        <dbReference type="PROSITE" id="PS51819"/>
    </source>
</evidence>
<organism evidence="2 3">
    <name type="scientific">Sedimentibacter hydroxybenzoicus DSM 7310</name>
    <dbReference type="NCBI Taxonomy" id="1123245"/>
    <lineage>
        <taxon>Bacteria</taxon>
        <taxon>Bacillati</taxon>
        <taxon>Bacillota</taxon>
        <taxon>Tissierellia</taxon>
        <taxon>Sedimentibacter</taxon>
    </lineage>
</organism>
<dbReference type="EMBL" id="JACBNQ010000009">
    <property type="protein sequence ID" value="NYB74341.1"/>
    <property type="molecule type" value="Genomic_DNA"/>
</dbReference>
<dbReference type="InterPro" id="IPR004360">
    <property type="entry name" value="Glyas_Fos-R_dOase_dom"/>
</dbReference>
<protein>
    <submittedName>
        <fullName evidence="2">VOC family protein</fullName>
    </submittedName>
</protein>
<keyword evidence="3" id="KW-1185">Reference proteome</keyword>
<sequence length="114" mass="13279">MKTRLTHVRANVKNLQKSIEWYENVIGFAAEAPYPSENPVYVSFEFEEGACFSIMVDEKPSLGRYNFVVDDVDILWEKLKYKVEIVEPIFDTPYGTRKFTIKDLDGNELGFCRQ</sequence>
<evidence type="ECO:0000313" key="3">
    <source>
        <dbReference type="Proteomes" id="UP000611629"/>
    </source>
</evidence>
<feature type="domain" description="VOC" evidence="1">
    <location>
        <begin position="4"/>
        <end position="114"/>
    </location>
</feature>
<dbReference type="AlphaFoldDB" id="A0A974BK45"/>
<comment type="caution">
    <text evidence="2">The sequence shown here is derived from an EMBL/GenBank/DDBJ whole genome shotgun (WGS) entry which is preliminary data.</text>
</comment>
<dbReference type="Gene3D" id="3.10.180.10">
    <property type="entry name" value="2,3-Dihydroxybiphenyl 1,2-Dioxygenase, domain 1"/>
    <property type="match status" value="1"/>
</dbReference>
<dbReference type="RefSeq" id="WP_179238046.1">
    <property type="nucleotide sequence ID" value="NZ_JACBNQ010000009.1"/>
</dbReference>
<dbReference type="Pfam" id="PF00903">
    <property type="entry name" value="Glyoxalase"/>
    <property type="match status" value="1"/>
</dbReference>
<reference evidence="2" key="1">
    <citation type="submission" date="2020-07" db="EMBL/GenBank/DDBJ databases">
        <title>Genomic analysis of a strain of Sedimentibacter Hydroxybenzoicus DSM7310.</title>
        <authorList>
            <person name="Ma S."/>
        </authorList>
    </citation>
    <scope>NUCLEOTIDE SEQUENCE</scope>
    <source>
        <strain evidence="2">DSM 7310</strain>
    </source>
</reference>
<dbReference type="CDD" id="cd06587">
    <property type="entry name" value="VOC"/>
    <property type="match status" value="1"/>
</dbReference>